<keyword evidence="6" id="KW-0597">Phosphoprotein</keyword>
<dbReference type="GeneID" id="91484361"/>
<accession>D7B5C2</accession>
<dbReference type="HOGENOM" id="CLU_000022_2_15_11"/>
<dbReference type="FunFam" id="3.40.50.12780:FF:000012">
    <property type="entry name" value="Non-ribosomal peptide synthetase"/>
    <property type="match status" value="1"/>
</dbReference>
<evidence type="ECO:0000256" key="1">
    <source>
        <dbReference type="ARBA" id="ARBA00001957"/>
    </source>
</evidence>
<dbReference type="SUPFAM" id="SSF47336">
    <property type="entry name" value="ACP-like"/>
    <property type="match status" value="1"/>
</dbReference>
<dbReference type="PROSITE" id="PS50075">
    <property type="entry name" value="CARRIER"/>
    <property type="match status" value="1"/>
</dbReference>
<dbReference type="InterPro" id="IPR057737">
    <property type="entry name" value="Condensation_MtbB-like"/>
</dbReference>
<comment type="cofactor">
    <cofactor evidence="1">
        <name>pantetheine 4'-phosphate</name>
        <dbReference type="ChEBI" id="CHEBI:47942"/>
    </cofactor>
</comment>
<dbReference type="PANTHER" id="PTHR45527:SF10">
    <property type="entry name" value="PYOCHELIN SYNTHASE PCHF"/>
    <property type="match status" value="1"/>
</dbReference>
<dbReference type="eggNOG" id="COG1020">
    <property type="taxonomic scope" value="Bacteria"/>
</dbReference>
<dbReference type="CDD" id="cd19535">
    <property type="entry name" value="Cyc_NRPS"/>
    <property type="match status" value="1"/>
</dbReference>
<keyword evidence="12" id="KW-1185">Reference proteome</keyword>
<gene>
    <name evidence="11" type="ordered locus">Ndas_1761</name>
</gene>
<dbReference type="InterPro" id="IPR041464">
    <property type="entry name" value="TubC_N"/>
</dbReference>
<dbReference type="SUPFAM" id="SSF56801">
    <property type="entry name" value="Acetyl-CoA synthetase-like"/>
    <property type="match status" value="2"/>
</dbReference>
<dbReference type="SUPFAM" id="SSF53335">
    <property type="entry name" value="S-adenosyl-L-methionine-dependent methyltransferases"/>
    <property type="match status" value="1"/>
</dbReference>
<dbReference type="FunFam" id="3.30.559.10:FF:000023">
    <property type="entry name" value="Non-ribosomal peptide synthetase"/>
    <property type="match status" value="1"/>
</dbReference>
<dbReference type="Gene3D" id="2.30.38.10">
    <property type="entry name" value="Luciferase, Domain 3"/>
    <property type="match status" value="1"/>
</dbReference>
<dbReference type="InterPro" id="IPR001031">
    <property type="entry name" value="Thioesterase"/>
</dbReference>
<dbReference type="InterPro" id="IPR036736">
    <property type="entry name" value="ACP-like_sf"/>
</dbReference>
<evidence type="ECO:0000256" key="2">
    <source>
        <dbReference type="ARBA" id="ARBA00005102"/>
    </source>
</evidence>
<comment type="pathway">
    <text evidence="2">Siderophore biosynthesis; mycobactin biosynthesis.</text>
</comment>
<dbReference type="EMBL" id="CP002040">
    <property type="protein sequence ID" value="ADH67189.1"/>
    <property type="molecule type" value="Genomic_DNA"/>
</dbReference>
<dbReference type="OrthoDB" id="2472181at2"/>
<dbReference type="eggNOG" id="COG3319">
    <property type="taxonomic scope" value="Bacteria"/>
</dbReference>
<dbReference type="InterPro" id="IPR001242">
    <property type="entry name" value="Condensation_dom"/>
</dbReference>
<evidence type="ECO:0000259" key="10">
    <source>
        <dbReference type="PROSITE" id="PS50075"/>
    </source>
</evidence>
<feature type="region of interest" description="Disordered" evidence="9">
    <location>
        <begin position="649"/>
        <end position="669"/>
    </location>
</feature>
<comment type="similarity">
    <text evidence="3">Belongs to the ATP-dependent AMP-binding enzyme family. MbtB subfamily.</text>
</comment>
<dbReference type="PROSITE" id="PS00012">
    <property type="entry name" value="PHOSPHOPANTETHEINE"/>
    <property type="match status" value="1"/>
</dbReference>
<keyword evidence="7" id="KW-0436">Ligase</keyword>
<dbReference type="Pfam" id="PF00550">
    <property type="entry name" value="PP-binding"/>
    <property type="match status" value="1"/>
</dbReference>
<dbReference type="InterPro" id="IPR045851">
    <property type="entry name" value="AMP-bd_C_sf"/>
</dbReference>
<dbReference type="GO" id="GO:0031177">
    <property type="term" value="F:phosphopantetheine binding"/>
    <property type="evidence" value="ECO:0007669"/>
    <property type="project" value="TreeGrafter"/>
</dbReference>
<dbReference type="InterPro" id="IPR010071">
    <property type="entry name" value="AA_adenyl_dom"/>
</dbReference>
<dbReference type="GO" id="GO:0008610">
    <property type="term" value="P:lipid biosynthetic process"/>
    <property type="evidence" value="ECO:0007669"/>
    <property type="project" value="UniProtKB-ARBA"/>
</dbReference>
<dbReference type="InterPro" id="IPR020459">
    <property type="entry name" value="AMP-binding"/>
</dbReference>
<dbReference type="InterPro" id="IPR029063">
    <property type="entry name" value="SAM-dependent_MTases_sf"/>
</dbReference>
<dbReference type="Gene3D" id="3.40.50.1820">
    <property type="entry name" value="alpha/beta hydrolase"/>
    <property type="match status" value="1"/>
</dbReference>
<dbReference type="PRINTS" id="PR00154">
    <property type="entry name" value="AMPBINDING"/>
</dbReference>
<dbReference type="GO" id="GO:0043041">
    <property type="term" value="P:amino acid activation for nonribosomal peptide biosynthetic process"/>
    <property type="evidence" value="ECO:0007669"/>
    <property type="project" value="TreeGrafter"/>
</dbReference>
<evidence type="ECO:0000256" key="4">
    <source>
        <dbReference type="ARBA" id="ARBA00016743"/>
    </source>
</evidence>
<dbReference type="Pfam" id="PF00668">
    <property type="entry name" value="Condensation"/>
    <property type="match status" value="1"/>
</dbReference>
<evidence type="ECO:0000256" key="3">
    <source>
        <dbReference type="ARBA" id="ARBA00007380"/>
    </source>
</evidence>
<dbReference type="InterPro" id="IPR006162">
    <property type="entry name" value="Ppantetheine_attach_site"/>
</dbReference>
<dbReference type="Pfam" id="PF18563">
    <property type="entry name" value="TubC_N"/>
    <property type="match status" value="1"/>
</dbReference>
<dbReference type="Pfam" id="PF00501">
    <property type="entry name" value="AMP-binding"/>
    <property type="match status" value="1"/>
</dbReference>
<dbReference type="SUPFAM" id="SSF52777">
    <property type="entry name" value="CoA-dependent acyltransferases"/>
    <property type="match status" value="2"/>
</dbReference>
<dbReference type="Gene3D" id="3.40.50.150">
    <property type="entry name" value="Vaccinia Virus protein VP39"/>
    <property type="match status" value="1"/>
</dbReference>
<protein>
    <recommendedName>
        <fullName evidence="4">Phenyloxazoline synthase MbtB</fullName>
    </recommendedName>
    <alternativeName>
        <fullName evidence="8">Mycobactin synthetase protein B</fullName>
    </alternativeName>
</protein>
<evidence type="ECO:0000256" key="7">
    <source>
        <dbReference type="ARBA" id="ARBA00022598"/>
    </source>
</evidence>
<dbReference type="KEGG" id="nda:Ndas_1761"/>
<evidence type="ECO:0000256" key="8">
    <source>
        <dbReference type="ARBA" id="ARBA00033440"/>
    </source>
</evidence>
<evidence type="ECO:0000256" key="6">
    <source>
        <dbReference type="ARBA" id="ARBA00022553"/>
    </source>
</evidence>
<name>D7B5C2_NOCDD</name>
<dbReference type="FunFam" id="3.30.559.30:FF:000006">
    <property type="entry name" value="Yersiniabactin polyketide/non-ribosomal peptide synthetase"/>
    <property type="match status" value="1"/>
</dbReference>
<organism evidence="11 12">
    <name type="scientific">Nocardiopsis dassonvillei (strain ATCC 23218 / DSM 43111 / CIP 107115 / JCM 7437 / KCTC 9190 / NBRC 14626 / NCTC 10488 / NRRL B-5397 / IMRU 509)</name>
    <name type="common">Actinomadura dassonvillei</name>
    <dbReference type="NCBI Taxonomy" id="446468"/>
    <lineage>
        <taxon>Bacteria</taxon>
        <taxon>Bacillati</taxon>
        <taxon>Actinomycetota</taxon>
        <taxon>Actinomycetes</taxon>
        <taxon>Streptosporangiales</taxon>
        <taxon>Nocardiopsidaceae</taxon>
        <taxon>Nocardiopsis</taxon>
    </lineage>
</organism>
<dbReference type="GO" id="GO:0005737">
    <property type="term" value="C:cytoplasm"/>
    <property type="evidence" value="ECO:0007669"/>
    <property type="project" value="TreeGrafter"/>
</dbReference>
<evidence type="ECO:0000256" key="9">
    <source>
        <dbReference type="SAM" id="MobiDB-lite"/>
    </source>
</evidence>
<dbReference type="Gene3D" id="1.10.10.1830">
    <property type="entry name" value="Non-ribosomal peptide synthase, adenylation domain"/>
    <property type="match status" value="1"/>
</dbReference>
<sequence length="1837" mass="198585">MTSDNGGHAQLLAELHDLGVHLWVEEGRLRFRAPRGVLDPALRERLSARREGLIARLQEASDAVRHDAEGRHDPFPLTDVQSSYLLGRGGAFDYGGSPCQVYAEMPVRDLRPDRLQRAWNALVRRHDMLRAVVDPEGHQRVRPEVPEYTVAVEDVRGRPPQEVSALRLRVREQMDHRVYEPGTWPMFDVRVTRADDGDLLHVSIDFLTADYASVRVLVRELDLLHRDPEAELPELGITFRDHLLAEHRLREGPVYERDRAYWARRVDSLPPGPELPVLPGAARGAPGRFDRWETGLDPDAWRDLQEQARARGITPSTAVLAAFSEVVGAWSAAPAFCLNLTLLNRNAHHPDVDRLVGDFTSVNLLELHTDSAGSFTGRARAAQEQLLTDLEHRSFSGVEVIRETARTRGPGASLMPVVFTSTVGMEEAEQREPGTLGTPTYGRSQTPQVWIDAQAVAEEGRLSARWDVRRGVLREGVVEAMFAAFDGLLGRLAEGGAWDEAAPVALPADQARTRRAANDTAAPLPEGLLHEDAVAAARAHPERPALVCGTRVLTHGEVLSRAVRLADRLRREGLRRGDVVAVVMDKGWEEVVAVLAVLLAGGAYLPVDARQPAARRGLLLGDAGAGLVLAQPWTADGAAAGTGARVLTVDDDGADSVPEPSDVPDPTGAGPDDLAYVIYTSGSTGRPKGVMVSHRAALNTLHDVRGRFGVTADDRGIALASLGFDLSVFDVFGLLGAGACLVLPDADRRGDPSHWAELVERHGVTVWNSVPAQMQMLEDHLASGGGRDVGSLRLAMLSGDWIPVALPDRIRRRAPGLRVVSLGGATEAAVWSIAFPVDEVDPAWASIPYGRPLANQTFHVLDHALRDRPDHVPGELYIGGAGLASGYLGDPERTADRFVTRPGSGERLYRTGDLGRYRGDGTIEFLGRSDRQVKVRGHRIEPGEVEAALMEAPEVGAAVVLPVGDSPLTRRLAAFVQPAPLPGAVRPDLGAERARAHARASAAVGDVDPEETAAFMSRLDDACRRGMLHALASQGVLADPGRGHTLDEIADATAAAPRHHRLLRRWLLALERDGLLRREGDLLSAALPFDPGARDRAWTHAMRLQREDAYPRLLLDYFRQSLLRLPELLRDDTDPLPLLFPEGRVDVSHAAYRDNVISRYVNAAAVESVVGAASAFGPDRPCRVLEVGAGVGGTSSELIPRLADAHVRYTFTDVSQFFLNEARARHGDLPWVDYGLFDINREPREQGLAPNSHDVVVAANVLHNSRDAGQVLERLAGLLAPGGRLVFIETTRENLQIMTSMEFMMPEDDPREWDYRDERRGTDQTFLSVAQWSRLLAESGADATTVLPGPDDPADSLGQHVFTAVYKSDRAHPRPAELGARLAAALPAHMVPASVTVLDSLPLTSNGKVDAERLAGALPGASGGGGDAAEEPREGLEERIARVWLDLLPVSRVGRNEDFYQLGGDSLLIAQVAGRMRESVPEVGAHYYDTVLRTLLNHPTVSGFAAALGEDAGTAAPAGSGRRSPGFSLVGTGGSDAEATRVLVHDGTGTLNPYRSLSPLLAADGPLLGIALDGGRIDDDPPEGHIDRLAADYAESLLREGGRFHVVGYCMGGLLATEVARNLTEAGADVASLSIISSYRLPHEVRDELVLEFVFARVLGADTAKLGYPDDAVLARAFDAVLARTPGRVPEGALARLPEEEGLADAARAFRALADKGAAARFQTMAEAVGPGLAGEDVAALYPVYRHSMAAVAAHRPQPYAGDAVFLREASDTRFLPWLRQDMTRFWRDLCLGELTVQDVPGDHFSCLREPHVDTTARLLLAAGRRAPHGTGRRGPR</sequence>
<feature type="domain" description="Carrier" evidence="10">
    <location>
        <begin position="1431"/>
        <end position="1512"/>
    </location>
</feature>
<dbReference type="InterPro" id="IPR013217">
    <property type="entry name" value="Methyltransf_12"/>
</dbReference>
<reference evidence="11 12" key="1">
    <citation type="journal article" date="2010" name="Stand. Genomic Sci.">
        <title>Complete genome sequence of Nocardiopsis dassonvillei type strain (IMRU 509).</title>
        <authorList>
            <person name="Sun H."/>
            <person name="Lapidus A."/>
            <person name="Nolan M."/>
            <person name="Lucas S."/>
            <person name="Del Rio T.G."/>
            <person name="Tice H."/>
            <person name="Cheng J.F."/>
            <person name="Tapia R."/>
            <person name="Han C."/>
            <person name="Goodwin L."/>
            <person name="Pitluck S."/>
            <person name="Pagani I."/>
            <person name="Ivanova N."/>
            <person name="Mavromatis K."/>
            <person name="Mikhailova N."/>
            <person name="Pati A."/>
            <person name="Chen A."/>
            <person name="Palaniappan K."/>
            <person name="Land M."/>
            <person name="Hauser L."/>
            <person name="Chang Y.J."/>
            <person name="Jeffries C.D."/>
            <person name="Djao O.D."/>
            <person name="Rohde M."/>
            <person name="Sikorski J."/>
            <person name="Goker M."/>
            <person name="Woyke T."/>
            <person name="Bristow J."/>
            <person name="Eisen J.A."/>
            <person name="Markowitz V."/>
            <person name="Hugenholtz P."/>
            <person name="Kyrpides N.C."/>
            <person name="Klenk H.P."/>
        </authorList>
    </citation>
    <scope>NUCLEOTIDE SEQUENCE [LARGE SCALE GENOMIC DNA]</scope>
    <source>
        <strain evidence="12">ATCC 23218 / DSM 43111 / CIP 107115 / JCM 7437 / KCTC 9190 / NBRC 14626 / NCTC 10488 / NRRL B-5397 / IMRU 509</strain>
    </source>
</reference>
<dbReference type="GO" id="GO:0016874">
    <property type="term" value="F:ligase activity"/>
    <property type="evidence" value="ECO:0007669"/>
    <property type="project" value="UniProtKB-KW"/>
</dbReference>
<dbReference type="Gene3D" id="3.30.300.30">
    <property type="match status" value="1"/>
</dbReference>
<dbReference type="CDD" id="cd02440">
    <property type="entry name" value="AdoMet_MTases"/>
    <property type="match status" value="1"/>
</dbReference>
<evidence type="ECO:0000313" key="11">
    <source>
        <dbReference type="EMBL" id="ADH67189.1"/>
    </source>
</evidence>
<keyword evidence="5" id="KW-0596">Phosphopantetheine</keyword>
<dbReference type="Gene3D" id="3.40.50.980">
    <property type="match status" value="2"/>
</dbReference>
<dbReference type="PROSITE" id="PS00455">
    <property type="entry name" value="AMP_BINDING"/>
    <property type="match status" value="1"/>
</dbReference>
<dbReference type="NCBIfam" id="TIGR01733">
    <property type="entry name" value="AA-adenyl-dom"/>
    <property type="match status" value="1"/>
</dbReference>
<dbReference type="Pfam" id="PF08242">
    <property type="entry name" value="Methyltransf_12"/>
    <property type="match status" value="1"/>
</dbReference>
<feature type="compositionally biased region" description="Low complexity" evidence="9">
    <location>
        <begin position="655"/>
        <end position="666"/>
    </location>
</feature>
<dbReference type="InterPro" id="IPR029058">
    <property type="entry name" value="AB_hydrolase_fold"/>
</dbReference>
<dbReference type="InterPro" id="IPR020845">
    <property type="entry name" value="AMP-binding_CS"/>
</dbReference>
<dbReference type="Gene3D" id="3.30.559.10">
    <property type="entry name" value="Chloramphenicol acetyltransferase-like domain"/>
    <property type="match status" value="1"/>
</dbReference>
<dbReference type="Proteomes" id="UP000002219">
    <property type="component" value="Chromosome 1"/>
</dbReference>
<dbReference type="SUPFAM" id="SSF53474">
    <property type="entry name" value="alpha/beta-Hydrolases"/>
    <property type="match status" value="1"/>
</dbReference>
<dbReference type="STRING" id="446468.Ndas_1761"/>
<evidence type="ECO:0000256" key="5">
    <source>
        <dbReference type="ARBA" id="ARBA00022450"/>
    </source>
</evidence>
<proteinExistence type="inferred from homology"/>
<dbReference type="PANTHER" id="PTHR45527">
    <property type="entry name" value="NONRIBOSOMAL PEPTIDE SYNTHETASE"/>
    <property type="match status" value="1"/>
</dbReference>
<dbReference type="Gene3D" id="3.30.559.30">
    <property type="entry name" value="Nonribosomal peptide synthetase, condensation domain"/>
    <property type="match status" value="1"/>
</dbReference>
<dbReference type="GO" id="GO:0009403">
    <property type="term" value="P:toxin biosynthetic process"/>
    <property type="evidence" value="ECO:0007669"/>
    <property type="project" value="UniProtKB-ARBA"/>
</dbReference>
<dbReference type="InterPro" id="IPR009081">
    <property type="entry name" value="PP-bd_ACP"/>
</dbReference>
<dbReference type="InterPro" id="IPR023213">
    <property type="entry name" value="CAT-like_dom_sf"/>
</dbReference>
<dbReference type="InterPro" id="IPR044894">
    <property type="entry name" value="TubC_N_sf"/>
</dbReference>
<evidence type="ECO:0000313" key="12">
    <source>
        <dbReference type="Proteomes" id="UP000002219"/>
    </source>
</evidence>
<dbReference type="Pfam" id="PF00975">
    <property type="entry name" value="Thioesterase"/>
    <property type="match status" value="1"/>
</dbReference>
<dbReference type="RefSeq" id="WP_013152796.1">
    <property type="nucleotide sequence ID" value="NC_014210.1"/>
</dbReference>
<dbReference type="Gene3D" id="1.10.1200.10">
    <property type="entry name" value="ACP-like"/>
    <property type="match status" value="1"/>
</dbReference>
<dbReference type="InterPro" id="IPR000873">
    <property type="entry name" value="AMP-dep_synth/lig_dom"/>
</dbReference>